<gene>
    <name evidence="12" type="primary">upp</name>
    <name evidence="12" type="ORF">HYG87_04765</name>
</gene>
<keyword evidence="9" id="KW-0342">GTP-binding</keyword>
<dbReference type="GO" id="GO:0006223">
    <property type="term" value="P:uracil salvage"/>
    <property type="evidence" value="ECO:0007669"/>
    <property type="project" value="InterPro"/>
</dbReference>
<keyword evidence="8" id="KW-0547">Nucleotide-binding</keyword>
<evidence type="ECO:0000256" key="1">
    <source>
        <dbReference type="ARBA" id="ARBA00001946"/>
    </source>
</evidence>
<dbReference type="Pfam" id="PF14681">
    <property type="entry name" value="UPRTase"/>
    <property type="match status" value="1"/>
</dbReference>
<dbReference type="RefSeq" id="WP_211534076.1">
    <property type="nucleotide sequence ID" value="NZ_CP058560.1"/>
</dbReference>
<dbReference type="GO" id="GO:0005525">
    <property type="term" value="F:GTP binding"/>
    <property type="evidence" value="ECO:0007669"/>
    <property type="project" value="UniProtKB-KW"/>
</dbReference>
<dbReference type="GO" id="GO:0004845">
    <property type="term" value="F:uracil phosphoribosyltransferase activity"/>
    <property type="evidence" value="ECO:0007669"/>
    <property type="project" value="UniProtKB-UniRule"/>
</dbReference>
<evidence type="ECO:0000313" key="13">
    <source>
        <dbReference type="Proteomes" id="UP000681041"/>
    </source>
</evidence>
<dbReference type="Proteomes" id="UP000681041">
    <property type="component" value="Chromosome"/>
</dbReference>
<dbReference type="SUPFAM" id="SSF53271">
    <property type="entry name" value="PRTase-like"/>
    <property type="match status" value="1"/>
</dbReference>
<evidence type="ECO:0000256" key="8">
    <source>
        <dbReference type="ARBA" id="ARBA00022741"/>
    </source>
</evidence>
<keyword evidence="13" id="KW-1185">Reference proteome</keyword>
<reference evidence="12" key="1">
    <citation type="submission" date="2020-07" db="EMBL/GenBank/DDBJ databases">
        <title>Methanobacterium. sp. MethCan genome.</title>
        <authorList>
            <person name="Postec A."/>
            <person name="Quemeneur M."/>
        </authorList>
    </citation>
    <scope>NUCLEOTIDE SEQUENCE</scope>
    <source>
        <strain evidence="12">MethCAN</strain>
    </source>
</reference>
<feature type="domain" description="Phosphoribosyltransferase" evidence="11">
    <location>
        <begin position="5"/>
        <end position="207"/>
    </location>
</feature>
<comment type="cofactor">
    <cofactor evidence="1">
        <name>Mg(2+)</name>
        <dbReference type="ChEBI" id="CHEBI:18420"/>
    </cofactor>
</comment>
<evidence type="ECO:0000256" key="5">
    <source>
        <dbReference type="ARBA" id="ARBA00022533"/>
    </source>
</evidence>
<dbReference type="NCBIfam" id="NF001097">
    <property type="entry name" value="PRK00129.1"/>
    <property type="match status" value="1"/>
</dbReference>
<proteinExistence type="inferred from homology"/>
<accession>A0A8T8K5E1</accession>
<evidence type="ECO:0000313" key="12">
    <source>
        <dbReference type="EMBL" id="QUH23129.1"/>
    </source>
</evidence>
<name>A0A8T8K5E1_9EURY</name>
<evidence type="ECO:0000256" key="7">
    <source>
        <dbReference type="ARBA" id="ARBA00022679"/>
    </source>
</evidence>
<dbReference type="NCBIfam" id="TIGR01091">
    <property type="entry name" value="upp"/>
    <property type="match status" value="1"/>
</dbReference>
<dbReference type="InterPro" id="IPR005765">
    <property type="entry name" value="UPRT"/>
</dbReference>
<evidence type="ECO:0000256" key="6">
    <source>
        <dbReference type="ARBA" id="ARBA00022676"/>
    </source>
</evidence>
<dbReference type="OrthoDB" id="80352at2157"/>
<protein>
    <recommendedName>
        <fullName evidence="4 10">Uracil phosphoribosyltransferase</fullName>
        <ecNumber evidence="4 10">2.4.2.9</ecNumber>
    </recommendedName>
</protein>
<dbReference type="AlphaFoldDB" id="A0A8T8K5E1"/>
<dbReference type="KEGG" id="meme:HYG87_04765"/>
<evidence type="ECO:0000256" key="3">
    <source>
        <dbReference type="ARBA" id="ARBA00009516"/>
    </source>
</evidence>
<dbReference type="InterPro" id="IPR000836">
    <property type="entry name" value="PRTase_dom"/>
</dbReference>
<sequence length="211" mass="23697">MLKIVNHLLVQERLSKIRRKGIDSSHFRMGIMEIGRLISYEFANTLNTKSIEVETPLGVADGIKIKEREDMVIISVLRASLPLSYGIMRIFPEAQTGVIGAWREEKPPFRVKMDYVKIPDLNQKIVIVADPMLATGNTMDLILKVLERYGKPKRMVLFSVISSRIGLDKIKSKYPDLEIYTCSVEEEVNAEGYIIPGMGDAGDIAFGKPSP</sequence>
<evidence type="ECO:0000259" key="11">
    <source>
        <dbReference type="Pfam" id="PF14681"/>
    </source>
</evidence>
<evidence type="ECO:0000256" key="2">
    <source>
        <dbReference type="ARBA" id="ARBA00005180"/>
    </source>
</evidence>
<dbReference type="EMBL" id="CP058560">
    <property type="protein sequence ID" value="QUH23129.1"/>
    <property type="molecule type" value="Genomic_DNA"/>
</dbReference>
<dbReference type="Gene3D" id="3.40.50.2020">
    <property type="match status" value="1"/>
</dbReference>
<dbReference type="GeneID" id="64820052"/>
<evidence type="ECO:0000256" key="9">
    <source>
        <dbReference type="ARBA" id="ARBA00023134"/>
    </source>
</evidence>
<evidence type="ECO:0000256" key="4">
    <source>
        <dbReference type="ARBA" id="ARBA00011894"/>
    </source>
</evidence>
<dbReference type="CDD" id="cd06223">
    <property type="entry name" value="PRTases_typeI"/>
    <property type="match status" value="1"/>
</dbReference>
<comment type="pathway">
    <text evidence="2">Pyrimidine metabolism; UMP biosynthesis via salvage pathway; UMP from uracil: step 1/1.</text>
</comment>
<keyword evidence="5" id="KW-0021">Allosteric enzyme</keyword>
<comment type="similarity">
    <text evidence="3">Belongs to the UPRTase family.</text>
</comment>
<evidence type="ECO:0000256" key="10">
    <source>
        <dbReference type="NCBIfam" id="TIGR01091"/>
    </source>
</evidence>
<organism evidence="12 13">
    <name type="scientific">Methanobacterium alkalithermotolerans</name>
    <dbReference type="NCBI Taxonomy" id="2731220"/>
    <lineage>
        <taxon>Archaea</taxon>
        <taxon>Methanobacteriati</taxon>
        <taxon>Methanobacteriota</taxon>
        <taxon>Methanomada group</taxon>
        <taxon>Methanobacteria</taxon>
        <taxon>Methanobacteriales</taxon>
        <taxon>Methanobacteriaceae</taxon>
        <taxon>Methanobacterium</taxon>
    </lineage>
</organism>
<dbReference type="InterPro" id="IPR029057">
    <property type="entry name" value="PRTase-like"/>
</dbReference>
<keyword evidence="6 12" id="KW-0328">Glycosyltransferase</keyword>
<keyword evidence="7 12" id="KW-0808">Transferase</keyword>
<dbReference type="EC" id="2.4.2.9" evidence="4 10"/>